<protein>
    <submittedName>
        <fullName evidence="6">Putative fatty-acid--CoA ligase fadD21</fullName>
        <ecNumber evidence="6">6.2.1.-</ecNumber>
    </submittedName>
</protein>
<dbReference type="GO" id="GO:0070566">
    <property type="term" value="F:adenylyltransferase activity"/>
    <property type="evidence" value="ECO:0007669"/>
    <property type="project" value="TreeGrafter"/>
</dbReference>
<feature type="transmembrane region" description="Helical" evidence="4">
    <location>
        <begin position="732"/>
        <end position="752"/>
    </location>
</feature>
<keyword evidence="4" id="KW-0812">Transmembrane</keyword>
<dbReference type="SUPFAM" id="SSF56801">
    <property type="entry name" value="Acetyl-CoA synthetase-like"/>
    <property type="match status" value="1"/>
</dbReference>
<dbReference type="Pfam" id="PF00550">
    <property type="entry name" value="PP-binding"/>
    <property type="match status" value="1"/>
</dbReference>
<dbReference type="GO" id="GO:0005886">
    <property type="term" value="C:plasma membrane"/>
    <property type="evidence" value="ECO:0007669"/>
    <property type="project" value="TreeGrafter"/>
</dbReference>
<feature type="region of interest" description="Disordered" evidence="3">
    <location>
        <begin position="90"/>
        <end position="112"/>
    </location>
</feature>
<feature type="transmembrane region" description="Helical" evidence="4">
    <location>
        <begin position="703"/>
        <end position="726"/>
    </location>
</feature>
<dbReference type="InterPro" id="IPR036736">
    <property type="entry name" value="ACP-like_sf"/>
</dbReference>
<evidence type="ECO:0000256" key="4">
    <source>
        <dbReference type="SAM" id="Phobius"/>
    </source>
</evidence>
<dbReference type="Gene3D" id="1.10.1200.10">
    <property type="entry name" value="ACP-like"/>
    <property type="match status" value="1"/>
</dbReference>
<dbReference type="InterPro" id="IPR042099">
    <property type="entry name" value="ANL_N_sf"/>
</dbReference>
<dbReference type="InterPro" id="IPR009081">
    <property type="entry name" value="PP-bd_ACP"/>
</dbReference>
<dbReference type="SUPFAM" id="SSF69593">
    <property type="entry name" value="Glycerol-3-phosphate (1)-acyltransferase"/>
    <property type="match status" value="1"/>
</dbReference>
<dbReference type="PANTHER" id="PTHR22754:SF32">
    <property type="entry name" value="DISCO-INTERACTING PROTEIN 2"/>
    <property type="match status" value="1"/>
</dbReference>
<dbReference type="InterPro" id="IPR000873">
    <property type="entry name" value="AMP-dep_synth/lig_dom"/>
</dbReference>
<dbReference type="CDD" id="cd07989">
    <property type="entry name" value="LPLAT_AGPAT-like"/>
    <property type="match status" value="1"/>
</dbReference>
<dbReference type="EC" id="6.2.1.-" evidence="6"/>
<organism evidence="6">
    <name type="scientific">mine drainage metagenome</name>
    <dbReference type="NCBI Taxonomy" id="410659"/>
    <lineage>
        <taxon>unclassified sequences</taxon>
        <taxon>metagenomes</taxon>
        <taxon>ecological metagenomes</taxon>
    </lineage>
</organism>
<evidence type="ECO:0000313" key="6">
    <source>
        <dbReference type="EMBL" id="OIQ87900.1"/>
    </source>
</evidence>
<name>A0A1J5R771_9ZZZZ</name>
<feature type="domain" description="Carrier" evidence="5">
    <location>
        <begin position="15"/>
        <end position="92"/>
    </location>
</feature>
<proteinExistence type="inferred from homology"/>
<dbReference type="PANTHER" id="PTHR22754">
    <property type="entry name" value="DISCO-INTERACTING PROTEIN 2 DIP2 -RELATED"/>
    <property type="match status" value="1"/>
</dbReference>
<dbReference type="AlphaFoldDB" id="A0A1J5R771"/>
<evidence type="ECO:0000256" key="2">
    <source>
        <dbReference type="ARBA" id="ARBA00022598"/>
    </source>
</evidence>
<keyword evidence="4" id="KW-1133">Transmembrane helix</keyword>
<keyword evidence="4" id="KW-0472">Membrane</keyword>
<accession>A0A1J5R771</accession>
<dbReference type="SUPFAM" id="SSF47336">
    <property type="entry name" value="ACP-like"/>
    <property type="match status" value="1"/>
</dbReference>
<evidence type="ECO:0000256" key="1">
    <source>
        <dbReference type="ARBA" id="ARBA00006432"/>
    </source>
</evidence>
<sequence>MDSTRQDGGQPDLAPMLLDVVRKTYRDLNRQLSNGIDIRLDSSLDRDLGFDSLARAELLLRIETAFHTRLPENTLALAETPRDLLGALRRASEAPRPTASATARSANLEPERGQPIDAESLLDVLDWHVQRHAMRTQIIVSSVDGEEEISYGALMREARAVAAWLQHLDVQAKQTVAIMLPTGPAYFYAYFGILLAGGIPVPIYPPARLSQIEEHVRRHAGILSNAQTALLITVPEAMPVAHLLEAVVPGLRKVIAATDRPRERAVPTHVAVHRDDVAFLQYTSGSTGNPKGVVLTHANLLANIRAIGEAIQITADDVFVSWLPLYHDMGLIAAWLASMYYGNTLVVMSPLAFLARPESWLWAIHRHRGTLTAAPNFAYELCLKHIENSQIEGLDLSSLRLAANGSETVSPETIARFCERFGAYDFRRTAMTPVYGLAESTVALLVPPLGRGPLVDRIDRASFMRDRKAQIAPPDDHNPLRFVACGRPIPGHRIRIVDEAGAEVGERIEGRLEFQGPSATAGYFRNPEETRRLIHGTWLDTADRAYIAEGDVYITGRVKDIIIRAGHHLYPSEIEEAVGVLPGVRKGCVAAFGSRDRAAGTERLVVLAETRETDDKFRESLRAAIMQRVTEVIGEPADDIVLAPPHTVLKTSSGKIRRGATRDVFEAGLVGAPSRSVWWQFMRLGWAAARTQLQEWFAPAKRLLYGIYALGLFFLIAPVVWLITVILPKPAWAWGFNHGAARFFLLLAGIPLQVKRSANLWHGTPHIVVANHASYLDSLMLIAALRSPHRFVAKRELLEQWTVRLYLRRLGAEFVERSATQQSIADAERLTMLASSGASLCIFPEGTFRNAPGLLAFHLGAFTAAVQARIPIVPLAIRGTRSVLADGEWLPHHGAVAVIMGEAISPSEDDHDQFAKAVVLRDRARAFILQQIDEPDVAAHHP</sequence>
<dbReference type="GO" id="GO:0006633">
    <property type="term" value="P:fatty acid biosynthetic process"/>
    <property type="evidence" value="ECO:0007669"/>
    <property type="project" value="TreeGrafter"/>
</dbReference>
<dbReference type="GO" id="GO:0016746">
    <property type="term" value="F:acyltransferase activity"/>
    <property type="evidence" value="ECO:0007669"/>
    <property type="project" value="InterPro"/>
</dbReference>
<dbReference type="InterPro" id="IPR040097">
    <property type="entry name" value="FAAL/FAAC"/>
</dbReference>
<dbReference type="Pfam" id="PF00501">
    <property type="entry name" value="AMP-binding"/>
    <property type="match status" value="1"/>
</dbReference>
<dbReference type="InterPro" id="IPR020845">
    <property type="entry name" value="AMP-binding_CS"/>
</dbReference>
<evidence type="ECO:0000259" key="5">
    <source>
        <dbReference type="PROSITE" id="PS50075"/>
    </source>
</evidence>
<dbReference type="PROSITE" id="PS00455">
    <property type="entry name" value="AMP_BINDING"/>
    <property type="match status" value="1"/>
</dbReference>
<comment type="similarity">
    <text evidence="1">Belongs to the ATP-dependent AMP-binding enzyme family.</text>
</comment>
<dbReference type="Pfam" id="PF01553">
    <property type="entry name" value="Acyltransferase"/>
    <property type="match status" value="1"/>
</dbReference>
<dbReference type="SMART" id="SM00563">
    <property type="entry name" value="PlsC"/>
    <property type="match status" value="1"/>
</dbReference>
<dbReference type="PROSITE" id="PS50075">
    <property type="entry name" value="CARRIER"/>
    <property type="match status" value="1"/>
</dbReference>
<gene>
    <name evidence="6" type="ORF">GALL_302310</name>
</gene>
<evidence type="ECO:0000256" key="3">
    <source>
        <dbReference type="SAM" id="MobiDB-lite"/>
    </source>
</evidence>
<reference evidence="6" key="1">
    <citation type="submission" date="2016-10" db="EMBL/GenBank/DDBJ databases">
        <title>Sequence of Gallionella enrichment culture.</title>
        <authorList>
            <person name="Poehlein A."/>
            <person name="Muehling M."/>
            <person name="Daniel R."/>
        </authorList>
    </citation>
    <scope>NUCLEOTIDE SEQUENCE</scope>
</reference>
<dbReference type="FunFam" id="3.40.50.12780:FF:000013">
    <property type="entry name" value="Long-chain-fatty-acid--AMP ligase FadD32"/>
    <property type="match status" value="1"/>
</dbReference>
<dbReference type="InterPro" id="IPR002123">
    <property type="entry name" value="Plipid/glycerol_acylTrfase"/>
</dbReference>
<dbReference type="CDD" id="cd05931">
    <property type="entry name" value="FAAL"/>
    <property type="match status" value="1"/>
</dbReference>
<dbReference type="GO" id="GO:0016874">
    <property type="term" value="F:ligase activity"/>
    <property type="evidence" value="ECO:0007669"/>
    <property type="project" value="UniProtKB-KW"/>
</dbReference>
<keyword evidence="2 6" id="KW-0436">Ligase</keyword>
<dbReference type="Gene3D" id="3.40.50.12780">
    <property type="entry name" value="N-terminal domain of ligase-like"/>
    <property type="match status" value="1"/>
</dbReference>
<comment type="caution">
    <text evidence="6">The sequence shown here is derived from an EMBL/GenBank/DDBJ whole genome shotgun (WGS) entry which is preliminary data.</text>
</comment>
<dbReference type="EMBL" id="MLJW01000398">
    <property type="protein sequence ID" value="OIQ87900.1"/>
    <property type="molecule type" value="Genomic_DNA"/>
</dbReference>
<dbReference type="Gene3D" id="3.30.300.30">
    <property type="match status" value="1"/>
</dbReference>
<dbReference type="InterPro" id="IPR045851">
    <property type="entry name" value="AMP-bd_C_sf"/>
</dbReference>